<evidence type="ECO:0000313" key="2">
    <source>
        <dbReference type="Proteomes" id="UP000027265"/>
    </source>
</evidence>
<reference evidence="2" key="1">
    <citation type="journal article" date="2014" name="Proc. Natl. Acad. Sci. U.S.A.">
        <title>Extensive sampling of basidiomycete genomes demonstrates inadequacy of the white-rot/brown-rot paradigm for wood decay fungi.</title>
        <authorList>
            <person name="Riley R."/>
            <person name="Salamov A.A."/>
            <person name="Brown D.W."/>
            <person name="Nagy L.G."/>
            <person name="Floudas D."/>
            <person name="Held B.W."/>
            <person name="Levasseur A."/>
            <person name="Lombard V."/>
            <person name="Morin E."/>
            <person name="Otillar R."/>
            <person name="Lindquist E.A."/>
            <person name="Sun H."/>
            <person name="LaButti K.M."/>
            <person name="Schmutz J."/>
            <person name="Jabbour D."/>
            <person name="Luo H."/>
            <person name="Baker S.E."/>
            <person name="Pisabarro A.G."/>
            <person name="Walton J.D."/>
            <person name="Blanchette R.A."/>
            <person name="Henrissat B."/>
            <person name="Martin F."/>
            <person name="Cullen D."/>
            <person name="Hibbett D.S."/>
            <person name="Grigoriev I.V."/>
        </authorList>
    </citation>
    <scope>NUCLEOTIDE SEQUENCE [LARGE SCALE GENOMIC DNA]</scope>
    <source>
        <strain evidence="2">MUCL 33604</strain>
    </source>
</reference>
<evidence type="ECO:0000313" key="1">
    <source>
        <dbReference type="EMBL" id="KDQ59661.1"/>
    </source>
</evidence>
<dbReference type="EMBL" id="KL197715">
    <property type="protein sequence ID" value="KDQ59661.1"/>
    <property type="molecule type" value="Genomic_DNA"/>
</dbReference>
<dbReference type="InParanoid" id="A0A067QAP6"/>
<keyword evidence="2" id="KW-1185">Reference proteome</keyword>
<organism evidence="1 2">
    <name type="scientific">Jaapia argillacea MUCL 33604</name>
    <dbReference type="NCBI Taxonomy" id="933084"/>
    <lineage>
        <taxon>Eukaryota</taxon>
        <taxon>Fungi</taxon>
        <taxon>Dikarya</taxon>
        <taxon>Basidiomycota</taxon>
        <taxon>Agaricomycotina</taxon>
        <taxon>Agaricomycetes</taxon>
        <taxon>Agaricomycetidae</taxon>
        <taxon>Jaapiales</taxon>
        <taxon>Jaapiaceae</taxon>
        <taxon>Jaapia</taxon>
    </lineage>
</organism>
<gene>
    <name evidence="1" type="ORF">JAAARDRAFT_33232</name>
</gene>
<protein>
    <submittedName>
        <fullName evidence="1">Uncharacterized protein</fullName>
    </submittedName>
</protein>
<sequence length="65" mass="6629">MVSLVTAICVSTPKAARAFPSGRPYVTLIGATQVNPGAEGTDSESARKQVVHNAGGLATISNIFV</sequence>
<dbReference type="HOGENOM" id="CLU_2850015_0_0_1"/>
<name>A0A067QAP6_9AGAM</name>
<accession>A0A067QAP6</accession>
<dbReference type="AlphaFoldDB" id="A0A067QAP6"/>
<proteinExistence type="predicted"/>
<dbReference type="Proteomes" id="UP000027265">
    <property type="component" value="Unassembled WGS sequence"/>
</dbReference>